<comment type="caution">
    <text evidence="5">The sequence shown here is derived from an EMBL/GenBank/DDBJ whole genome shotgun (WGS) entry which is preliminary data.</text>
</comment>
<keyword evidence="2 5" id="KW-0808">Transferase</keyword>
<keyword evidence="1 5" id="KW-0489">Methyltransferase</keyword>
<dbReference type="Pfam" id="PF00891">
    <property type="entry name" value="Methyltransf_2"/>
    <property type="match status" value="1"/>
</dbReference>
<feature type="domain" description="O-methyltransferase C-terminal" evidence="4">
    <location>
        <begin position="247"/>
        <end position="392"/>
    </location>
</feature>
<reference evidence="6" key="1">
    <citation type="journal article" date="2014" name="Genome Announc.">
        <title>Genome sequence and annotation of Acremonium chrysogenum, producer of the beta-lactam antibiotic cephalosporin C.</title>
        <authorList>
            <person name="Terfehr D."/>
            <person name="Dahlmann T.A."/>
            <person name="Specht T."/>
            <person name="Zadra I."/>
            <person name="Kuernsteiner H."/>
            <person name="Kueck U."/>
        </authorList>
    </citation>
    <scope>NUCLEOTIDE SEQUENCE [LARGE SCALE GENOMIC DNA]</scope>
    <source>
        <strain evidence="6">ATCC 11550 / CBS 779.69 / DSM 880 / IAM 14645 / JCM 23072 / IMI 49137</strain>
    </source>
</reference>
<protein>
    <submittedName>
        <fullName evidence="5">Demethylsterigmatocystin 6-O-methyltransferase-like protein</fullName>
    </submittedName>
</protein>
<evidence type="ECO:0000313" key="5">
    <source>
        <dbReference type="EMBL" id="KFH48407.1"/>
    </source>
</evidence>
<keyword evidence="6" id="KW-1185">Reference proteome</keyword>
<dbReference type="InterPro" id="IPR036390">
    <property type="entry name" value="WH_DNA-bd_sf"/>
</dbReference>
<evidence type="ECO:0000256" key="1">
    <source>
        <dbReference type="ARBA" id="ARBA00022603"/>
    </source>
</evidence>
<name>A0A086TGC5_HAPC1</name>
<dbReference type="GO" id="GO:0032259">
    <property type="term" value="P:methylation"/>
    <property type="evidence" value="ECO:0007669"/>
    <property type="project" value="UniProtKB-KW"/>
</dbReference>
<gene>
    <name evidence="5" type="ORF">ACRE_005430</name>
</gene>
<dbReference type="Gene3D" id="1.10.10.10">
    <property type="entry name" value="Winged helix-like DNA-binding domain superfamily/Winged helix DNA-binding domain"/>
    <property type="match status" value="1"/>
</dbReference>
<evidence type="ECO:0000313" key="6">
    <source>
        <dbReference type="Proteomes" id="UP000029964"/>
    </source>
</evidence>
<dbReference type="PANTHER" id="PTHR43712">
    <property type="entry name" value="PUTATIVE (AFU_ORTHOLOGUE AFUA_4G14580)-RELATED"/>
    <property type="match status" value="1"/>
</dbReference>
<dbReference type="Proteomes" id="UP000029964">
    <property type="component" value="Unassembled WGS sequence"/>
</dbReference>
<dbReference type="HOGENOM" id="CLU_005533_5_0_1"/>
<dbReference type="InterPro" id="IPR029063">
    <property type="entry name" value="SAM-dependent_MTases_sf"/>
</dbReference>
<dbReference type="InterPro" id="IPR036388">
    <property type="entry name" value="WH-like_DNA-bd_sf"/>
</dbReference>
<dbReference type="PROSITE" id="PS51683">
    <property type="entry name" value="SAM_OMT_II"/>
    <property type="match status" value="1"/>
</dbReference>
<dbReference type="STRING" id="857340.A0A086TGC5"/>
<keyword evidence="3" id="KW-0949">S-adenosyl-L-methionine</keyword>
<evidence type="ECO:0000256" key="3">
    <source>
        <dbReference type="ARBA" id="ARBA00022691"/>
    </source>
</evidence>
<dbReference type="AlphaFoldDB" id="A0A086TGC5"/>
<organism evidence="5 6">
    <name type="scientific">Hapsidospora chrysogenum (strain ATCC 11550 / CBS 779.69 / DSM 880 / IAM 14645 / JCM 23072 / IMI 49137)</name>
    <name type="common">Acremonium chrysogenum</name>
    <dbReference type="NCBI Taxonomy" id="857340"/>
    <lineage>
        <taxon>Eukaryota</taxon>
        <taxon>Fungi</taxon>
        <taxon>Dikarya</taxon>
        <taxon>Ascomycota</taxon>
        <taxon>Pezizomycotina</taxon>
        <taxon>Sordariomycetes</taxon>
        <taxon>Hypocreomycetidae</taxon>
        <taxon>Hypocreales</taxon>
        <taxon>Bionectriaceae</taxon>
        <taxon>Hapsidospora</taxon>
    </lineage>
</organism>
<dbReference type="Gene3D" id="3.40.50.150">
    <property type="entry name" value="Vaccinia Virus protein VP39"/>
    <property type="match status" value="1"/>
</dbReference>
<dbReference type="OrthoDB" id="3340390at2759"/>
<dbReference type="SUPFAM" id="SSF46785">
    <property type="entry name" value="Winged helix' DNA-binding domain"/>
    <property type="match status" value="1"/>
</dbReference>
<dbReference type="EMBL" id="JPKY01000003">
    <property type="protein sequence ID" value="KFH48407.1"/>
    <property type="molecule type" value="Genomic_DNA"/>
</dbReference>
<dbReference type="GO" id="GO:0008171">
    <property type="term" value="F:O-methyltransferase activity"/>
    <property type="evidence" value="ECO:0007669"/>
    <property type="project" value="InterPro"/>
</dbReference>
<proteinExistence type="predicted"/>
<dbReference type="InterPro" id="IPR016461">
    <property type="entry name" value="COMT-like"/>
</dbReference>
<evidence type="ECO:0000259" key="4">
    <source>
        <dbReference type="Pfam" id="PF00891"/>
    </source>
</evidence>
<dbReference type="InterPro" id="IPR001077">
    <property type="entry name" value="COMT_C"/>
</dbReference>
<evidence type="ECO:0000256" key="2">
    <source>
        <dbReference type="ARBA" id="ARBA00022679"/>
    </source>
</evidence>
<dbReference type="SUPFAM" id="SSF53335">
    <property type="entry name" value="S-adenosyl-L-methionine-dependent methyltransferases"/>
    <property type="match status" value="1"/>
</dbReference>
<accession>A0A086TGC5</accession>
<sequence length="418" mass="47332">MGDSISIKGDESPNNAGYNQGSFLADHLISQLKAVANNPDLLKGASDAQIHEFRRYSTEAAEGLEKDFEMLRRINFSPLRLVVPRLAQQHGIFEMLINANGRPVTLGELSEATQITSFVLEVVMDYLCTQRWAQQVGSEEYAATKFSHRFMEPSFRDGMSHFHDNVYQPWAYMRKAMREPLPARTAFQMGYDTDDDFYEYLGCEKKKAEREAFHRFMKSYASGLPLWLSVVDFEAEFGRGLTDGEVAFVDVGGGNGQQCEALKAKHPGLPGRVILQDRPEALSAALDVPGMEKMVYDYHTEQPIRDARVYYFRFIFHNNDDETSVQILRSQLPAMGPNSALVIDDKVLPDDKLAPYEPGAEASAGLSLTMKTLFNTVERRENHWRRMLRGSGLVVRDIRWYTDFSDAVIILGNDVEVE</sequence>
<dbReference type="PANTHER" id="PTHR43712:SF4">
    <property type="entry name" value="O-METHYLTRANSFERASE DOMAIN-CONTAINING PROTEIN"/>
    <property type="match status" value="1"/>
</dbReference>